<keyword evidence="3" id="KW-1185">Reference proteome</keyword>
<feature type="transmembrane region" description="Helical" evidence="1">
    <location>
        <begin position="12"/>
        <end position="31"/>
    </location>
</feature>
<dbReference type="HOGENOM" id="CLU_2704302_0_0_1"/>
<evidence type="ECO:0000313" key="3">
    <source>
        <dbReference type="Proteomes" id="UP000054549"/>
    </source>
</evidence>
<name>A0A0C2WJE6_AMAMK</name>
<dbReference type="Proteomes" id="UP000054549">
    <property type="component" value="Unassembled WGS sequence"/>
</dbReference>
<reference evidence="2 3" key="1">
    <citation type="submission" date="2014-04" db="EMBL/GenBank/DDBJ databases">
        <title>Evolutionary Origins and Diversification of the Mycorrhizal Mutualists.</title>
        <authorList>
            <consortium name="DOE Joint Genome Institute"/>
            <consortium name="Mycorrhizal Genomics Consortium"/>
            <person name="Kohler A."/>
            <person name="Kuo A."/>
            <person name="Nagy L.G."/>
            <person name="Floudas D."/>
            <person name="Copeland A."/>
            <person name="Barry K.W."/>
            <person name="Cichocki N."/>
            <person name="Veneault-Fourrey C."/>
            <person name="LaButti K."/>
            <person name="Lindquist E.A."/>
            <person name="Lipzen A."/>
            <person name="Lundell T."/>
            <person name="Morin E."/>
            <person name="Murat C."/>
            <person name="Riley R."/>
            <person name="Ohm R."/>
            <person name="Sun H."/>
            <person name="Tunlid A."/>
            <person name="Henrissat B."/>
            <person name="Grigoriev I.V."/>
            <person name="Hibbett D.S."/>
            <person name="Martin F."/>
        </authorList>
    </citation>
    <scope>NUCLEOTIDE SEQUENCE [LARGE SCALE GENOMIC DNA]</scope>
    <source>
        <strain evidence="2 3">Koide BX008</strain>
    </source>
</reference>
<dbReference type="AlphaFoldDB" id="A0A0C2WJE6"/>
<accession>A0A0C2WJE6</accession>
<dbReference type="InParanoid" id="A0A0C2WJE6"/>
<protein>
    <submittedName>
        <fullName evidence="2">Uncharacterized protein</fullName>
    </submittedName>
</protein>
<sequence length="73" mass="8705">MASGDRDTEVWWVILSVEYVSIGIYLFCKLIRYRLLHSSIIAFAYIAHIHPEQEIFQNRNDHHRNFGDCCHRV</sequence>
<proteinExistence type="predicted"/>
<gene>
    <name evidence="2" type="ORF">M378DRAFT_437105</name>
</gene>
<keyword evidence="1" id="KW-1133">Transmembrane helix</keyword>
<keyword evidence="1" id="KW-0812">Transmembrane</keyword>
<keyword evidence="1" id="KW-0472">Membrane</keyword>
<evidence type="ECO:0000313" key="2">
    <source>
        <dbReference type="EMBL" id="KIL56791.1"/>
    </source>
</evidence>
<organism evidence="2 3">
    <name type="scientific">Amanita muscaria (strain Koide BX008)</name>
    <dbReference type="NCBI Taxonomy" id="946122"/>
    <lineage>
        <taxon>Eukaryota</taxon>
        <taxon>Fungi</taxon>
        <taxon>Dikarya</taxon>
        <taxon>Basidiomycota</taxon>
        <taxon>Agaricomycotina</taxon>
        <taxon>Agaricomycetes</taxon>
        <taxon>Agaricomycetidae</taxon>
        <taxon>Agaricales</taxon>
        <taxon>Pluteineae</taxon>
        <taxon>Amanitaceae</taxon>
        <taxon>Amanita</taxon>
    </lineage>
</organism>
<evidence type="ECO:0000256" key="1">
    <source>
        <dbReference type="SAM" id="Phobius"/>
    </source>
</evidence>
<dbReference type="EMBL" id="KN818399">
    <property type="protein sequence ID" value="KIL56791.1"/>
    <property type="molecule type" value="Genomic_DNA"/>
</dbReference>